<dbReference type="InterPro" id="IPR000571">
    <property type="entry name" value="Znf_CCCH"/>
</dbReference>
<keyword evidence="1" id="KW-0862">Zinc</keyword>
<organism evidence="4 5">
    <name type="scientific">Aspergillus avenaceus</name>
    <dbReference type="NCBI Taxonomy" id="36643"/>
    <lineage>
        <taxon>Eukaryota</taxon>
        <taxon>Fungi</taxon>
        <taxon>Dikarya</taxon>
        <taxon>Ascomycota</taxon>
        <taxon>Pezizomycotina</taxon>
        <taxon>Eurotiomycetes</taxon>
        <taxon>Eurotiomycetidae</taxon>
        <taxon>Eurotiales</taxon>
        <taxon>Aspergillaceae</taxon>
        <taxon>Aspergillus</taxon>
        <taxon>Aspergillus subgen. Circumdati</taxon>
    </lineage>
</organism>
<dbReference type="Pfam" id="PF25540">
    <property type="entry name" value="DUF7923"/>
    <property type="match status" value="1"/>
</dbReference>
<dbReference type="EMBL" id="ML742055">
    <property type="protein sequence ID" value="KAE8152331.1"/>
    <property type="molecule type" value="Genomic_DNA"/>
</dbReference>
<dbReference type="InterPro" id="IPR057683">
    <property type="entry name" value="DUF7923"/>
</dbReference>
<keyword evidence="2" id="KW-0175">Coiled coil</keyword>
<keyword evidence="5" id="KW-1185">Reference proteome</keyword>
<dbReference type="Gene3D" id="4.10.1000.10">
    <property type="entry name" value="Zinc finger, CCCH-type"/>
    <property type="match status" value="1"/>
</dbReference>
<evidence type="ECO:0000256" key="2">
    <source>
        <dbReference type="SAM" id="Coils"/>
    </source>
</evidence>
<dbReference type="InterPro" id="IPR057654">
    <property type="entry name" value="Znf-CCCH_tandem"/>
</dbReference>
<dbReference type="AlphaFoldDB" id="A0A5N6U271"/>
<sequence>MLGDKDIQALGGHLGIVVEENRRHHENVQNLLEEFRVLLDKYNRLKSDYEEEKESREKYKKLARGQERNPFVLVLVDGDGYLFRDSLIKAGSDGGTTAAQMLSDSIKELLHDQSVSQANQCRVMVRIYSNILGLSKTLARSGLVGNEARSLSPFASSFTRSQDLFDYIDAGDKKEGADYKIREMFRMFADNSQCKHIFFAGCHDSGYLSLLTPYRGRADRITLLRTSAFHPEYERLDLPVKELSAIFTAPPAAPPTNGSHGTHTNYVAQPPRQVCKHFQKGICKFGKDCLKLHATPNQQSSRSLDDLLSGAAAKPRDPDQYAKYLPKMSSKSQELIPVNKDGDRLDVYCHTPNVEEWETYNRRAKRHRMCNRYHLGGECGNLSCEYDHSPIDASCLNVMMNIMRQHNCSRGGSCRSIRCYLGHICQKPGCKGQGDLSQNPPTKGAKPCKYSRYAHTLDLQVAQWVTPIENEEDSPASVSSTEVNSTADTNAFSYLAKEPCSITM</sequence>
<dbReference type="SMART" id="SM00356">
    <property type="entry name" value="ZnF_C3H1"/>
    <property type="match status" value="2"/>
</dbReference>
<dbReference type="PANTHER" id="PTHR37543">
    <property type="entry name" value="CCCH ZINC FINGER DNA BINDING PROTEIN (AFU_ORTHOLOGUE AFUA_5G12760)"/>
    <property type="match status" value="1"/>
</dbReference>
<dbReference type="Proteomes" id="UP000325780">
    <property type="component" value="Unassembled WGS sequence"/>
</dbReference>
<evidence type="ECO:0000313" key="5">
    <source>
        <dbReference type="Proteomes" id="UP000325780"/>
    </source>
</evidence>
<dbReference type="PANTHER" id="PTHR37543:SF1">
    <property type="entry name" value="CCCH ZINC FINGER DNA BINDING PROTEIN (AFU_ORTHOLOGUE AFUA_5G12760)"/>
    <property type="match status" value="1"/>
</dbReference>
<accession>A0A5N6U271</accession>
<feature type="domain" description="C3H1-type" evidence="3">
    <location>
        <begin position="269"/>
        <end position="296"/>
    </location>
</feature>
<name>A0A5N6U271_ASPAV</name>
<gene>
    <name evidence="4" type="ORF">BDV25DRAFT_151348</name>
</gene>
<protein>
    <recommendedName>
        <fullName evidence="3">C3H1-type domain-containing protein</fullName>
    </recommendedName>
</protein>
<dbReference type="GO" id="GO:0008270">
    <property type="term" value="F:zinc ion binding"/>
    <property type="evidence" value="ECO:0007669"/>
    <property type="project" value="UniProtKB-KW"/>
</dbReference>
<dbReference type="Pfam" id="PF25543">
    <property type="entry name" value="zf-CCCH_tandem"/>
    <property type="match status" value="1"/>
</dbReference>
<dbReference type="Pfam" id="PF25542">
    <property type="entry name" value="zf-CCCH_12"/>
    <property type="match status" value="1"/>
</dbReference>
<keyword evidence="1" id="KW-0863">Zinc-finger</keyword>
<dbReference type="OrthoDB" id="2270193at2759"/>
<proteinExistence type="predicted"/>
<feature type="coiled-coil region" evidence="2">
    <location>
        <begin position="28"/>
        <end position="69"/>
    </location>
</feature>
<feature type="zinc finger region" description="C3H1-type" evidence="1">
    <location>
        <begin position="269"/>
        <end position="296"/>
    </location>
</feature>
<keyword evidence="1" id="KW-0479">Metal-binding</keyword>
<evidence type="ECO:0000256" key="1">
    <source>
        <dbReference type="PROSITE-ProRule" id="PRU00723"/>
    </source>
</evidence>
<evidence type="ECO:0000259" key="3">
    <source>
        <dbReference type="PROSITE" id="PS50103"/>
    </source>
</evidence>
<dbReference type="PROSITE" id="PS50103">
    <property type="entry name" value="ZF_C3H1"/>
    <property type="match status" value="1"/>
</dbReference>
<evidence type="ECO:0000313" key="4">
    <source>
        <dbReference type="EMBL" id="KAE8152331.1"/>
    </source>
</evidence>
<reference evidence="4 5" key="1">
    <citation type="submission" date="2019-04" db="EMBL/GenBank/DDBJ databases">
        <title>Friends and foes A comparative genomics study of 23 Aspergillus species from section Flavi.</title>
        <authorList>
            <consortium name="DOE Joint Genome Institute"/>
            <person name="Kjaerbolling I."/>
            <person name="Vesth T."/>
            <person name="Frisvad J.C."/>
            <person name="Nybo J.L."/>
            <person name="Theobald S."/>
            <person name="Kildgaard S."/>
            <person name="Isbrandt T."/>
            <person name="Kuo A."/>
            <person name="Sato A."/>
            <person name="Lyhne E.K."/>
            <person name="Kogle M.E."/>
            <person name="Wiebenga A."/>
            <person name="Kun R.S."/>
            <person name="Lubbers R.J."/>
            <person name="Makela M.R."/>
            <person name="Barry K."/>
            <person name="Chovatia M."/>
            <person name="Clum A."/>
            <person name="Daum C."/>
            <person name="Haridas S."/>
            <person name="He G."/>
            <person name="LaButti K."/>
            <person name="Lipzen A."/>
            <person name="Mondo S."/>
            <person name="Riley R."/>
            <person name="Salamov A."/>
            <person name="Simmons B.A."/>
            <person name="Magnuson J.K."/>
            <person name="Henrissat B."/>
            <person name="Mortensen U.H."/>
            <person name="Larsen T.O."/>
            <person name="Devries R.P."/>
            <person name="Grigoriev I.V."/>
            <person name="Machida M."/>
            <person name="Baker S.E."/>
            <person name="Andersen M.R."/>
        </authorList>
    </citation>
    <scope>NUCLEOTIDE SEQUENCE [LARGE SCALE GENOMIC DNA]</scope>
    <source>
        <strain evidence="4 5">IBT 18842</strain>
    </source>
</reference>